<dbReference type="Proteomes" id="UP001231587">
    <property type="component" value="Unassembled WGS sequence"/>
</dbReference>
<dbReference type="Gene3D" id="1.10.238.120">
    <property type="entry name" value="Jann4075-like"/>
    <property type="match status" value="1"/>
</dbReference>
<evidence type="ECO:0000313" key="1">
    <source>
        <dbReference type="EMBL" id="MBP1838401.1"/>
    </source>
</evidence>
<name>A0A9X0YK61_9FLAO</name>
<dbReference type="OrthoDB" id="9812542at2"/>
<dbReference type="InterPro" id="IPR023154">
    <property type="entry name" value="Jann4075-like_sf"/>
</dbReference>
<evidence type="ECO:0008006" key="5">
    <source>
        <dbReference type="Google" id="ProtNLM"/>
    </source>
</evidence>
<gene>
    <name evidence="1" type="ORF">J2Z56_000297</name>
    <name evidence="2" type="ORF">J2Z57_000963</name>
</gene>
<keyword evidence="4" id="KW-1185">Reference proteome</keyword>
<dbReference type="RefSeq" id="WP_057783610.1">
    <property type="nucleotide sequence ID" value="NZ_JAGGJQ010000001.1"/>
</dbReference>
<evidence type="ECO:0000313" key="4">
    <source>
        <dbReference type="Proteomes" id="UP001231587"/>
    </source>
</evidence>
<dbReference type="AlphaFoldDB" id="A0A9X0YK61"/>
<reference evidence="1" key="1">
    <citation type="submission" date="2021-03" db="EMBL/GenBank/DDBJ databases">
        <title>Genomic Encyclopedia of Type Strains, Phase IV (KMG-IV): sequencing the most valuable type-strain genomes for metagenomic binning, comparative biology and taxonomic classification.</title>
        <authorList>
            <person name="Goeker M."/>
        </authorList>
    </citation>
    <scope>NUCLEOTIDE SEQUENCE</scope>
    <source>
        <strain evidence="1">DSM 15523</strain>
        <strain evidence="2 4">DSM 16476</strain>
    </source>
</reference>
<dbReference type="EMBL" id="JAGGJQ010000001">
    <property type="protein sequence ID" value="MBP1838401.1"/>
    <property type="molecule type" value="Genomic_DNA"/>
</dbReference>
<sequence length="110" mass="12049">MSDLSAKLAQLKETALKQLTDCGVSSIDEEKLDVYVNSLKTMVNNKDAVLVSGTDATELETVRRNFAEKKLGVKDKEKAMAAISSVVEKMSAIKMKSRPAFYYLVAEALS</sequence>
<organism evidence="1 3">
    <name type="scientific">Formosa algae</name>
    <dbReference type="NCBI Taxonomy" id="225843"/>
    <lineage>
        <taxon>Bacteria</taxon>
        <taxon>Pseudomonadati</taxon>
        <taxon>Bacteroidota</taxon>
        <taxon>Flavobacteriia</taxon>
        <taxon>Flavobacteriales</taxon>
        <taxon>Flavobacteriaceae</taxon>
        <taxon>Formosa</taxon>
    </lineage>
</organism>
<dbReference type="Pfam" id="PF11015">
    <property type="entry name" value="DUF2853"/>
    <property type="match status" value="1"/>
</dbReference>
<dbReference type="Proteomes" id="UP001138672">
    <property type="component" value="Unassembled WGS sequence"/>
</dbReference>
<protein>
    <recommendedName>
        <fullName evidence="5">DUF2853 domain-containing protein</fullName>
    </recommendedName>
</protein>
<accession>A0A9X0YK61</accession>
<evidence type="ECO:0000313" key="2">
    <source>
        <dbReference type="EMBL" id="MDQ0334536.1"/>
    </source>
</evidence>
<proteinExistence type="predicted"/>
<dbReference type="InterPro" id="IPR021274">
    <property type="entry name" value="DUF2853"/>
</dbReference>
<dbReference type="EMBL" id="JAUSUU010000002">
    <property type="protein sequence ID" value="MDQ0334536.1"/>
    <property type="molecule type" value="Genomic_DNA"/>
</dbReference>
<evidence type="ECO:0000313" key="3">
    <source>
        <dbReference type="Proteomes" id="UP001138672"/>
    </source>
</evidence>
<dbReference type="SUPFAM" id="SSF158587">
    <property type="entry name" value="Jann4075-like"/>
    <property type="match status" value="1"/>
</dbReference>
<comment type="caution">
    <text evidence="1">The sequence shown here is derived from an EMBL/GenBank/DDBJ whole genome shotgun (WGS) entry which is preliminary data.</text>
</comment>